<dbReference type="VEuPathDB" id="FungiDB:RhiirFUN_008687"/>
<dbReference type="EMBL" id="LLXJ01000349">
    <property type="protein sequence ID" value="PKC10909.1"/>
    <property type="molecule type" value="Genomic_DNA"/>
</dbReference>
<gene>
    <name evidence="1" type="ORF">RhiirA5_354867</name>
</gene>
<reference evidence="1 2" key="2">
    <citation type="submission" date="2017-09" db="EMBL/GenBank/DDBJ databases">
        <title>Extensive intraspecific genome diversity in a model arbuscular mycorrhizal fungus.</title>
        <authorList>
            <person name="Chen E.C."/>
            <person name="Morin E."/>
            <person name="Beaudet D."/>
            <person name="Noel J."/>
            <person name="Ndikumana S."/>
            <person name="Charron P."/>
            <person name="St-Onge C."/>
            <person name="Giorgi J."/>
            <person name="Grigoriev I.V."/>
            <person name="Roux C."/>
            <person name="Martin F.M."/>
            <person name="Corradi N."/>
        </authorList>
    </citation>
    <scope>NUCLEOTIDE SEQUENCE [LARGE SCALE GENOMIC DNA]</scope>
    <source>
        <strain evidence="1 2">A5</strain>
    </source>
</reference>
<accession>A0A2I1E252</accession>
<proteinExistence type="predicted"/>
<evidence type="ECO:0000313" key="2">
    <source>
        <dbReference type="Proteomes" id="UP000232722"/>
    </source>
</evidence>
<evidence type="ECO:0000313" key="1">
    <source>
        <dbReference type="EMBL" id="PKC10909.1"/>
    </source>
</evidence>
<comment type="caution">
    <text evidence="1">The sequence shown here is derived from an EMBL/GenBank/DDBJ whole genome shotgun (WGS) entry which is preliminary data.</text>
</comment>
<sequence>MYAENIKIKQVIANQLVIIYTPYEIYSSGSKYQITRICYSAAKENPELLRSNVKMVIGIIVRLLRDRASVDSSPASKRAIIKKLIKIIGIKTDRGCKLFSIFLVSTCI</sequence>
<dbReference type="AlphaFoldDB" id="A0A2I1E252"/>
<protein>
    <submittedName>
        <fullName evidence="1">Uncharacterized protein</fullName>
    </submittedName>
</protein>
<dbReference type="OrthoDB" id="2311762at2759"/>
<dbReference type="VEuPathDB" id="FungiDB:RhiirA1_421809"/>
<organism evidence="1 2">
    <name type="scientific">Rhizophagus irregularis</name>
    <dbReference type="NCBI Taxonomy" id="588596"/>
    <lineage>
        <taxon>Eukaryota</taxon>
        <taxon>Fungi</taxon>
        <taxon>Fungi incertae sedis</taxon>
        <taxon>Mucoromycota</taxon>
        <taxon>Glomeromycotina</taxon>
        <taxon>Glomeromycetes</taxon>
        <taxon>Glomerales</taxon>
        <taxon>Glomeraceae</taxon>
        <taxon>Rhizophagus</taxon>
    </lineage>
</organism>
<reference evidence="1 2" key="1">
    <citation type="submission" date="2016-04" db="EMBL/GenBank/DDBJ databases">
        <title>Genome analyses suggest a sexual origin of heterokaryosis in a supposedly ancient asexual fungus.</title>
        <authorList>
            <person name="Ropars J."/>
            <person name="Sedzielewska K."/>
            <person name="Noel J."/>
            <person name="Charron P."/>
            <person name="Farinelli L."/>
            <person name="Marton T."/>
            <person name="Kruger M."/>
            <person name="Pelin A."/>
            <person name="Brachmann A."/>
            <person name="Corradi N."/>
        </authorList>
    </citation>
    <scope>NUCLEOTIDE SEQUENCE [LARGE SCALE GENOMIC DNA]</scope>
    <source>
        <strain evidence="1 2">A5</strain>
    </source>
</reference>
<dbReference type="Proteomes" id="UP000232722">
    <property type="component" value="Unassembled WGS sequence"/>
</dbReference>
<name>A0A2I1E252_9GLOM</name>